<evidence type="ECO:0000256" key="1">
    <source>
        <dbReference type="SAM" id="SignalP"/>
    </source>
</evidence>
<feature type="chain" id="PRO_5040190148" evidence="1">
    <location>
        <begin position="29"/>
        <end position="84"/>
    </location>
</feature>
<keyword evidence="1" id="KW-0732">Signal</keyword>
<reference evidence="2 3" key="1">
    <citation type="submission" date="2020-11" db="EMBL/GenBank/DDBJ databases">
        <title>Kefir isolates.</title>
        <authorList>
            <person name="Marcisauskas S."/>
            <person name="Kim Y."/>
            <person name="Blasche S."/>
        </authorList>
    </citation>
    <scope>NUCLEOTIDE SEQUENCE [LARGE SCALE GENOMIC DNA]</scope>
    <source>
        <strain evidence="2 3">OG2</strain>
    </source>
</reference>
<keyword evidence="3" id="KW-1185">Reference proteome</keyword>
<protein>
    <submittedName>
        <fullName evidence="2">Uncharacterized protein</fullName>
    </submittedName>
</protein>
<dbReference type="Proteomes" id="UP000750334">
    <property type="component" value="Unassembled WGS sequence"/>
</dbReference>
<name>A0A9P6WEZ2_MAUEX</name>
<dbReference type="EMBL" id="PUHR01000001">
    <property type="protein sequence ID" value="KAG0672576.1"/>
    <property type="molecule type" value="Genomic_DNA"/>
</dbReference>
<sequence>MPTMLMMKMISTALGLIHSGASVAVVNSDELLHDLDQSSKTPPISSSQSIPINCTGKGILKLKFYDKSIINIPAYVTPEVEHNL</sequence>
<gene>
    <name evidence="2" type="ORF">C6P45_000006</name>
</gene>
<dbReference type="OrthoDB" id="1422884at2759"/>
<proteinExistence type="predicted"/>
<dbReference type="AlphaFoldDB" id="A0A9P6WEZ2"/>
<evidence type="ECO:0000313" key="3">
    <source>
        <dbReference type="Proteomes" id="UP000750334"/>
    </source>
</evidence>
<accession>A0A9P6WEZ2</accession>
<evidence type="ECO:0000313" key="2">
    <source>
        <dbReference type="EMBL" id="KAG0672576.1"/>
    </source>
</evidence>
<organism evidence="2 3">
    <name type="scientific">Maudiozyma exigua</name>
    <name type="common">Yeast</name>
    <name type="synonym">Kazachstania exigua</name>
    <dbReference type="NCBI Taxonomy" id="34358"/>
    <lineage>
        <taxon>Eukaryota</taxon>
        <taxon>Fungi</taxon>
        <taxon>Dikarya</taxon>
        <taxon>Ascomycota</taxon>
        <taxon>Saccharomycotina</taxon>
        <taxon>Saccharomycetes</taxon>
        <taxon>Saccharomycetales</taxon>
        <taxon>Saccharomycetaceae</taxon>
        <taxon>Maudiozyma</taxon>
    </lineage>
</organism>
<comment type="caution">
    <text evidence="2">The sequence shown here is derived from an EMBL/GenBank/DDBJ whole genome shotgun (WGS) entry which is preliminary data.</text>
</comment>
<feature type="signal peptide" evidence="1">
    <location>
        <begin position="1"/>
        <end position="28"/>
    </location>
</feature>